<protein>
    <submittedName>
        <fullName evidence="1">Uncharacterized protein</fullName>
    </submittedName>
</protein>
<dbReference type="EMBL" id="JAHDVG010000479">
    <property type="protein sequence ID" value="KAH1174794.1"/>
    <property type="molecule type" value="Genomic_DNA"/>
</dbReference>
<accession>A0A9D4AYS1</accession>
<comment type="caution">
    <text evidence="1">The sequence shown here is derived from an EMBL/GenBank/DDBJ whole genome shotgun (WGS) entry which is preliminary data.</text>
</comment>
<reference evidence="1" key="1">
    <citation type="submission" date="2021-09" db="EMBL/GenBank/DDBJ databases">
        <title>The genome of Mauremys mutica provides insights into the evolution of semi-aquatic lifestyle.</title>
        <authorList>
            <person name="Gong S."/>
            <person name="Gao Y."/>
        </authorList>
    </citation>
    <scope>NUCLEOTIDE SEQUENCE</scope>
    <source>
        <strain evidence="1">MM-2020</strain>
        <tissue evidence="1">Muscle</tissue>
    </source>
</reference>
<organism evidence="1 2">
    <name type="scientific">Mauremys mutica</name>
    <name type="common">yellowpond turtle</name>
    <dbReference type="NCBI Taxonomy" id="74926"/>
    <lineage>
        <taxon>Eukaryota</taxon>
        <taxon>Metazoa</taxon>
        <taxon>Chordata</taxon>
        <taxon>Craniata</taxon>
        <taxon>Vertebrata</taxon>
        <taxon>Euteleostomi</taxon>
        <taxon>Archelosauria</taxon>
        <taxon>Testudinata</taxon>
        <taxon>Testudines</taxon>
        <taxon>Cryptodira</taxon>
        <taxon>Durocryptodira</taxon>
        <taxon>Testudinoidea</taxon>
        <taxon>Geoemydidae</taxon>
        <taxon>Geoemydinae</taxon>
        <taxon>Mauremys</taxon>
    </lineage>
</organism>
<dbReference type="AlphaFoldDB" id="A0A9D4AYS1"/>
<gene>
    <name evidence="1" type="ORF">KIL84_008785</name>
</gene>
<dbReference type="Proteomes" id="UP000827986">
    <property type="component" value="Unassembled WGS sequence"/>
</dbReference>
<proteinExistence type="predicted"/>
<name>A0A9D4AYS1_9SAUR</name>
<evidence type="ECO:0000313" key="1">
    <source>
        <dbReference type="EMBL" id="KAH1174794.1"/>
    </source>
</evidence>
<keyword evidence="2" id="KW-1185">Reference proteome</keyword>
<sequence length="127" mass="13883">MGTRDSRRPSGYGDWASEIQRVLGAAAVSTPPGCQRRGQYLLCRQQIGLSTSPLSAAMEQQLESRAMAAVRWGESTPPNLTLPQRTFQAPQLQGWDGGGTYEAFSICLCYTRSTSLLTSLFLCCQQC</sequence>
<evidence type="ECO:0000313" key="2">
    <source>
        <dbReference type="Proteomes" id="UP000827986"/>
    </source>
</evidence>